<dbReference type="GO" id="GO:0004803">
    <property type="term" value="F:transposase activity"/>
    <property type="evidence" value="ECO:0007669"/>
    <property type="project" value="InterPro"/>
</dbReference>
<evidence type="ECO:0000313" key="3">
    <source>
        <dbReference type="EMBL" id="RCN56379.1"/>
    </source>
</evidence>
<dbReference type="PANTHER" id="PTHR33055:SF3">
    <property type="entry name" value="PUTATIVE TRANSPOSASE FOR IS117-RELATED"/>
    <property type="match status" value="1"/>
</dbReference>
<dbReference type="OrthoDB" id="5289737at2"/>
<dbReference type="Pfam" id="PF02371">
    <property type="entry name" value="Transposase_20"/>
    <property type="match status" value="1"/>
</dbReference>
<organism evidence="3 4">
    <name type="scientific">Acidiferrobacter thiooxydans</name>
    <dbReference type="NCBI Taxonomy" id="163359"/>
    <lineage>
        <taxon>Bacteria</taxon>
        <taxon>Pseudomonadati</taxon>
        <taxon>Pseudomonadota</taxon>
        <taxon>Gammaproteobacteria</taxon>
        <taxon>Acidiferrobacterales</taxon>
        <taxon>Acidiferrobacteraceae</taxon>
        <taxon>Acidiferrobacter</taxon>
    </lineage>
</organism>
<dbReference type="InterPro" id="IPR047650">
    <property type="entry name" value="Transpos_IS110"/>
</dbReference>
<dbReference type="GO" id="GO:0003677">
    <property type="term" value="F:DNA binding"/>
    <property type="evidence" value="ECO:0007669"/>
    <property type="project" value="InterPro"/>
</dbReference>
<dbReference type="InterPro" id="IPR002525">
    <property type="entry name" value="Transp_IS110-like_N"/>
</dbReference>
<protein>
    <submittedName>
        <fullName evidence="3">IS110 family transposase</fullName>
    </submittedName>
</protein>
<name>A0A368HGQ7_9GAMM</name>
<evidence type="ECO:0000259" key="2">
    <source>
        <dbReference type="Pfam" id="PF02371"/>
    </source>
</evidence>
<dbReference type="InterPro" id="IPR003346">
    <property type="entry name" value="Transposase_20"/>
</dbReference>
<keyword evidence="4" id="KW-1185">Reference proteome</keyword>
<sequence length="377" mass="41319">MKTMTRIGLDIAKQVLQVHGVDEHGVVRIRKTLARAQVLEFFAQLPPCTVGMEACAGAHYWGRELTRLGHTVKLMAAQFVTPYRKRGKNDANDAEAICEAVGRPNMPFVAIKTEEQQAVLMVHRARSLVVANRTAQVNQIRGLLGEFGLTVPQGVASLRKHLPRLLEDAENGLPMLAREVLAGLLTQLHTLDQDIAQYDAKIRALAQASEPARRLMQVAAIGPQTATALVASMGDPHVFQSGRNYAASLGLIPRQHSSGGKNRLGAITKQGDRYLQTLLIHGARAFGQPFTKNPLWWRNSYGRPGRAAPTTRGGRYAVFAGAHLWGFSKNPSGVRSPYPLRRLSKGPSSDQMGRWVRFMAGALCGGNGANSRDRERW</sequence>
<dbReference type="Proteomes" id="UP000253250">
    <property type="component" value="Unassembled WGS sequence"/>
</dbReference>
<proteinExistence type="predicted"/>
<evidence type="ECO:0000313" key="4">
    <source>
        <dbReference type="Proteomes" id="UP000253250"/>
    </source>
</evidence>
<dbReference type="EMBL" id="PSYR01000002">
    <property type="protein sequence ID" value="RCN56379.1"/>
    <property type="molecule type" value="Genomic_DNA"/>
</dbReference>
<dbReference type="GO" id="GO:0006313">
    <property type="term" value="P:DNA transposition"/>
    <property type="evidence" value="ECO:0007669"/>
    <property type="project" value="InterPro"/>
</dbReference>
<gene>
    <name evidence="3" type="ORF">C4900_11145</name>
</gene>
<reference evidence="3 4" key="1">
    <citation type="submission" date="2018-02" db="EMBL/GenBank/DDBJ databases">
        <title>Insights into the biology of acidophilic members of the Acidiferrobacteraceae family derived from comparative genomic analyses.</title>
        <authorList>
            <person name="Issotta F."/>
            <person name="Thyssen C."/>
            <person name="Mena C."/>
            <person name="Moya A."/>
            <person name="Bellenberg S."/>
            <person name="Sproer C."/>
            <person name="Covarrubias P.C."/>
            <person name="Sand W."/>
            <person name="Quatrini R."/>
            <person name="Vera M."/>
        </authorList>
    </citation>
    <scope>NUCLEOTIDE SEQUENCE [LARGE SCALE GENOMIC DNA]</scope>
    <source>
        <strain evidence="4">m-1</strain>
    </source>
</reference>
<evidence type="ECO:0000259" key="1">
    <source>
        <dbReference type="Pfam" id="PF01548"/>
    </source>
</evidence>
<dbReference type="NCBIfam" id="NF033542">
    <property type="entry name" value="transpos_IS110"/>
    <property type="match status" value="1"/>
</dbReference>
<dbReference type="PANTHER" id="PTHR33055">
    <property type="entry name" value="TRANSPOSASE FOR INSERTION SEQUENCE ELEMENT IS1111A"/>
    <property type="match status" value="1"/>
</dbReference>
<feature type="domain" description="Transposase IS110-like N-terminal" evidence="1">
    <location>
        <begin position="7"/>
        <end position="146"/>
    </location>
</feature>
<dbReference type="Pfam" id="PF01548">
    <property type="entry name" value="DEDD_Tnp_IS110"/>
    <property type="match status" value="1"/>
</dbReference>
<dbReference type="AlphaFoldDB" id="A0A368HGQ7"/>
<feature type="domain" description="Transposase IS116/IS110/IS902 C-terminal" evidence="2">
    <location>
        <begin position="213"/>
        <end position="285"/>
    </location>
</feature>
<comment type="caution">
    <text evidence="3">The sequence shown here is derived from an EMBL/GenBank/DDBJ whole genome shotgun (WGS) entry which is preliminary data.</text>
</comment>
<accession>A0A368HGQ7</accession>